<dbReference type="GO" id="GO:0005737">
    <property type="term" value="C:cytoplasm"/>
    <property type="evidence" value="ECO:0007669"/>
    <property type="project" value="UniProtKB-SubCell"/>
</dbReference>
<dbReference type="PROSITE" id="PS51186">
    <property type="entry name" value="GNAT"/>
    <property type="match status" value="1"/>
</dbReference>
<dbReference type="SUPFAM" id="SSF53474">
    <property type="entry name" value="alpha/beta-Hydrolases"/>
    <property type="match status" value="1"/>
</dbReference>
<dbReference type="InterPro" id="IPR039949">
    <property type="entry name" value="NAA40"/>
</dbReference>
<comment type="catalytic activity">
    <reaction evidence="11">
        <text>N-terminal L-seryl-[histone H4] + acetyl-CoA = N-terminal N(alpha)-acetyl-L-seryl-[histone H4] + CoA + H(+)</text>
        <dbReference type="Rhea" id="RHEA:50596"/>
        <dbReference type="Rhea" id="RHEA-COMP:12740"/>
        <dbReference type="Rhea" id="RHEA-COMP:12743"/>
        <dbReference type="ChEBI" id="CHEBI:15378"/>
        <dbReference type="ChEBI" id="CHEBI:57287"/>
        <dbReference type="ChEBI" id="CHEBI:57288"/>
        <dbReference type="ChEBI" id="CHEBI:64738"/>
        <dbReference type="ChEBI" id="CHEBI:83690"/>
        <dbReference type="EC" id="2.3.1.257"/>
    </reaction>
</comment>
<evidence type="ECO:0000259" key="12">
    <source>
        <dbReference type="PROSITE" id="PS51186"/>
    </source>
</evidence>
<accession>A0A3D8RP54</accession>
<dbReference type="InterPro" id="IPR000182">
    <property type="entry name" value="GNAT_dom"/>
</dbReference>
<dbReference type="CDD" id="cd04301">
    <property type="entry name" value="NAT_SF"/>
    <property type="match status" value="1"/>
</dbReference>
<keyword evidence="7" id="KW-0808">Transferase</keyword>
<dbReference type="PANTHER" id="PTHR20531">
    <property type="entry name" value="N-ALPHA-ACETYLTRANSFERASE 40"/>
    <property type="match status" value="1"/>
</dbReference>
<dbReference type="Gene3D" id="3.40.630.30">
    <property type="match status" value="1"/>
</dbReference>
<evidence type="ECO:0000256" key="8">
    <source>
        <dbReference type="ARBA" id="ARBA00023242"/>
    </source>
</evidence>
<dbReference type="Pfam" id="PF00561">
    <property type="entry name" value="Abhydrolase_1"/>
    <property type="match status" value="1"/>
</dbReference>
<dbReference type="GO" id="GO:0010485">
    <property type="term" value="F:histone H4 acetyltransferase activity"/>
    <property type="evidence" value="ECO:0007669"/>
    <property type="project" value="InterPro"/>
</dbReference>
<gene>
    <name evidence="13" type="ORF">BP5796_06654</name>
</gene>
<dbReference type="GO" id="GO:0043998">
    <property type="term" value="F:histone H2A acetyltransferase activity"/>
    <property type="evidence" value="ECO:0007669"/>
    <property type="project" value="InterPro"/>
</dbReference>
<evidence type="ECO:0000256" key="4">
    <source>
        <dbReference type="ARBA" id="ARBA00012950"/>
    </source>
</evidence>
<feature type="domain" description="N-acetyltransferase" evidence="12">
    <location>
        <begin position="44"/>
        <end position="197"/>
    </location>
</feature>
<dbReference type="AlphaFoldDB" id="A0A3D8RP54"/>
<organism evidence="13 14">
    <name type="scientific">Coleophoma crateriformis</name>
    <dbReference type="NCBI Taxonomy" id="565419"/>
    <lineage>
        <taxon>Eukaryota</taxon>
        <taxon>Fungi</taxon>
        <taxon>Dikarya</taxon>
        <taxon>Ascomycota</taxon>
        <taxon>Pezizomycotina</taxon>
        <taxon>Leotiomycetes</taxon>
        <taxon>Helotiales</taxon>
        <taxon>Dermateaceae</taxon>
        <taxon>Coleophoma</taxon>
    </lineage>
</organism>
<evidence type="ECO:0000256" key="3">
    <source>
        <dbReference type="ARBA" id="ARBA00008870"/>
    </source>
</evidence>
<dbReference type="Proteomes" id="UP000256328">
    <property type="component" value="Unassembled WGS sequence"/>
</dbReference>
<dbReference type="EMBL" id="PDLN01000009">
    <property type="protein sequence ID" value="RDW75833.1"/>
    <property type="molecule type" value="Genomic_DNA"/>
</dbReference>
<keyword evidence="8" id="KW-0539">Nucleus</keyword>
<dbReference type="GO" id="GO:1990189">
    <property type="term" value="F:protein N-terminal-serine acetyltransferase activity"/>
    <property type="evidence" value="ECO:0007669"/>
    <property type="project" value="UniProtKB-EC"/>
</dbReference>
<evidence type="ECO:0000313" key="14">
    <source>
        <dbReference type="Proteomes" id="UP000256328"/>
    </source>
</evidence>
<dbReference type="GO" id="GO:0005634">
    <property type="term" value="C:nucleus"/>
    <property type="evidence" value="ECO:0007669"/>
    <property type="project" value="UniProtKB-SubCell"/>
</dbReference>
<proteinExistence type="inferred from homology"/>
<dbReference type="InterPro" id="IPR000073">
    <property type="entry name" value="AB_hydrolase_1"/>
</dbReference>
<evidence type="ECO:0000256" key="1">
    <source>
        <dbReference type="ARBA" id="ARBA00004123"/>
    </source>
</evidence>
<evidence type="ECO:0000256" key="7">
    <source>
        <dbReference type="ARBA" id="ARBA00022679"/>
    </source>
</evidence>
<dbReference type="SUPFAM" id="SSF55729">
    <property type="entry name" value="Acyl-CoA N-acyltransferases (Nat)"/>
    <property type="match status" value="1"/>
</dbReference>
<keyword evidence="9" id="KW-0012">Acyltransferase</keyword>
<dbReference type="OrthoDB" id="19657at2759"/>
<comment type="subcellular location">
    <subcellularLocation>
        <location evidence="2">Cytoplasm</location>
    </subcellularLocation>
    <subcellularLocation>
        <location evidence="1">Nucleus</location>
    </subcellularLocation>
</comment>
<evidence type="ECO:0000256" key="9">
    <source>
        <dbReference type="ARBA" id="ARBA00023315"/>
    </source>
</evidence>
<sequence length="545" mass="61636">MEVSIGSVDIANTKTLDEFVHLYMPTCTADSKWTHPTSKEEYTISIQTASGLCDEDFTACFNLIELTSSQDYKKSKDGWKPRSKRKEMKLLDLKYLLVKLNDSLEGFVSFMPTYEDGYPVIYTYEIHLTTTLRGTGLASHLMKQLEKVARRILGIEKLMLTCFTSNERAVQFYQKLGYSKDEYSPPPRQLRDGTKIEASESQPSVAEILAHPSYKDTIWQLVPTQSGRLPVAKTRGGPLNIAWEVHGKGDIKLVWVMGLGTVMSAWQRQTLRYGHEQGEKYSSLIFDNRGMGNSDKPLLRYSTKEMALDLIELLDHIGWTKERQLHITGVSMGGMIAQEFAYLVPDRVASLNLVSTAPWIENTTTFVENLRTRINMFLPKSLDRSVTDAARSLFADSWLIQPDQTVVPTAATPGVVVPPSGAYGMFDTNYERFAAQELTKRLDKEKFQKAGFMLQAIAAGWHHKSPAQLKEIADKVGRERIMVLHGTKDNMITVPHGKKLIEMMQPEVGIIKEGTGHVFMLEEWDFHNEMVEKMFATGERLNKAS</sequence>
<name>A0A3D8RP54_9HELO</name>
<protein>
    <recommendedName>
        <fullName evidence="5">N-alpha-acetyltransferase 40</fullName>
        <ecNumber evidence="4">2.3.1.257</ecNumber>
    </recommendedName>
</protein>
<dbReference type="InterPro" id="IPR016181">
    <property type="entry name" value="Acyl_CoA_acyltransferase"/>
</dbReference>
<reference evidence="13 14" key="1">
    <citation type="journal article" date="2018" name="IMA Fungus">
        <title>IMA Genome-F 9: Draft genome sequence of Annulohypoxylon stygium, Aspergillus mulundensis, Berkeleyomyces basicola (syn. Thielaviopsis basicola), Ceratocystis smalleyi, two Cercospora beticola strains, Coleophoma cylindrospora, Fusarium fracticaudum, Phialophora cf. hyalina, and Morchella septimelata.</title>
        <authorList>
            <person name="Wingfield B.D."/>
            <person name="Bills G.F."/>
            <person name="Dong Y."/>
            <person name="Huang W."/>
            <person name="Nel W.J."/>
            <person name="Swalarsk-Parry B.S."/>
            <person name="Vaghefi N."/>
            <person name="Wilken P.M."/>
            <person name="An Z."/>
            <person name="de Beer Z.W."/>
            <person name="De Vos L."/>
            <person name="Chen L."/>
            <person name="Duong T.A."/>
            <person name="Gao Y."/>
            <person name="Hammerbacher A."/>
            <person name="Kikkert J.R."/>
            <person name="Li Y."/>
            <person name="Li H."/>
            <person name="Li K."/>
            <person name="Li Q."/>
            <person name="Liu X."/>
            <person name="Ma X."/>
            <person name="Naidoo K."/>
            <person name="Pethybridge S.J."/>
            <person name="Sun J."/>
            <person name="Steenkamp E.T."/>
            <person name="van der Nest M.A."/>
            <person name="van Wyk S."/>
            <person name="Wingfield M.J."/>
            <person name="Xiong C."/>
            <person name="Yue Q."/>
            <person name="Zhang X."/>
        </authorList>
    </citation>
    <scope>NUCLEOTIDE SEQUENCE [LARGE SCALE GENOMIC DNA]</scope>
    <source>
        <strain evidence="13 14">BP5796</strain>
    </source>
</reference>
<comment type="caution">
    <text evidence="13">The sequence shown here is derived from an EMBL/GenBank/DDBJ whole genome shotgun (WGS) entry which is preliminary data.</text>
</comment>
<evidence type="ECO:0000256" key="10">
    <source>
        <dbReference type="ARBA" id="ARBA00047821"/>
    </source>
</evidence>
<comment type="similarity">
    <text evidence="3">Belongs to the acetyltransferase family. NAA40 subfamily.</text>
</comment>
<dbReference type="EC" id="2.3.1.257" evidence="4"/>
<dbReference type="Pfam" id="PF00583">
    <property type="entry name" value="Acetyltransf_1"/>
    <property type="match status" value="1"/>
</dbReference>
<evidence type="ECO:0000256" key="11">
    <source>
        <dbReference type="ARBA" id="ARBA00049524"/>
    </source>
</evidence>
<dbReference type="Gene3D" id="3.40.50.1820">
    <property type="entry name" value="alpha/beta hydrolase"/>
    <property type="match status" value="1"/>
</dbReference>
<keyword evidence="6" id="KW-0963">Cytoplasm</keyword>
<evidence type="ECO:0000256" key="2">
    <source>
        <dbReference type="ARBA" id="ARBA00004496"/>
    </source>
</evidence>
<comment type="catalytic activity">
    <reaction evidence="10">
        <text>N-terminal L-seryl-[histone H2A] + acetyl-CoA = N-terminal N(alpha)-acetyl-L-seryl-[histone H2A] + CoA + H(+)</text>
        <dbReference type="Rhea" id="RHEA:50600"/>
        <dbReference type="Rhea" id="RHEA-COMP:12742"/>
        <dbReference type="Rhea" id="RHEA-COMP:12744"/>
        <dbReference type="ChEBI" id="CHEBI:15378"/>
        <dbReference type="ChEBI" id="CHEBI:57287"/>
        <dbReference type="ChEBI" id="CHEBI:57288"/>
        <dbReference type="ChEBI" id="CHEBI:64738"/>
        <dbReference type="ChEBI" id="CHEBI:83690"/>
        <dbReference type="EC" id="2.3.1.257"/>
    </reaction>
</comment>
<dbReference type="InterPro" id="IPR029058">
    <property type="entry name" value="AB_hydrolase_fold"/>
</dbReference>
<keyword evidence="14" id="KW-1185">Reference proteome</keyword>
<dbReference type="PANTHER" id="PTHR20531:SF1">
    <property type="entry name" value="N-ALPHA-ACETYLTRANSFERASE 40"/>
    <property type="match status" value="1"/>
</dbReference>
<evidence type="ECO:0000256" key="6">
    <source>
        <dbReference type="ARBA" id="ARBA00022490"/>
    </source>
</evidence>
<evidence type="ECO:0000256" key="5">
    <source>
        <dbReference type="ARBA" id="ARBA00015043"/>
    </source>
</evidence>
<evidence type="ECO:0000313" key="13">
    <source>
        <dbReference type="EMBL" id="RDW75833.1"/>
    </source>
</evidence>